<keyword evidence="2" id="KW-0813">Transport</keyword>
<evidence type="ECO:0000313" key="4">
    <source>
        <dbReference type="EMBL" id="RSU10543.1"/>
    </source>
</evidence>
<keyword evidence="3" id="KW-0406">Ion transport</keyword>
<protein>
    <submittedName>
        <fullName evidence="4">V-type ATP synthase subunit C</fullName>
    </submittedName>
</protein>
<dbReference type="PANTHER" id="PTHR38682">
    <property type="entry name" value="V-TYPE ATP SYNTHASE SUBUNIT C"/>
    <property type="match status" value="1"/>
</dbReference>
<dbReference type="GO" id="GO:0046961">
    <property type="term" value="F:proton-transporting ATPase activity, rotational mechanism"/>
    <property type="evidence" value="ECO:0007669"/>
    <property type="project" value="InterPro"/>
</dbReference>
<evidence type="ECO:0000313" key="5">
    <source>
        <dbReference type="Proteomes" id="UP000287605"/>
    </source>
</evidence>
<dbReference type="Proteomes" id="UP000287605">
    <property type="component" value="Unassembled WGS sequence"/>
</dbReference>
<dbReference type="InterPro" id="IPR044911">
    <property type="entry name" value="V-type_ATPase_csu/dsu_dom_3"/>
</dbReference>
<dbReference type="InterPro" id="IPR002843">
    <property type="entry name" value="ATPase_V0-cplx_csu/dsu"/>
</dbReference>
<dbReference type="InterPro" id="IPR036079">
    <property type="entry name" value="ATPase_csu/dsu_sf"/>
</dbReference>
<accession>A0A430AR86</accession>
<dbReference type="PANTHER" id="PTHR38682:SF1">
    <property type="entry name" value="V-TYPE ATP SYNTHASE SUBUNIT C"/>
    <property type="match status" value="1"/>
</dbReference>
<sequence length="330" mass="37985">MKETAYNQINPLIRLKETELLTTDDFEQMIQADSLEEVIDLLKNSAYEPYATMDLLRNFDKVYAKEQRKLFSWLYQIVPEVKIVHVYSSRFTFHNLKILTKAEVAKSNLDHLLLPDGLYDSSSLKSAIRTKKSNELPPTILKAVQEVSDYLQESRIMQGIDIIYDRLYLTYQRELANEIGDQNLLEEVISFIDFNNFETLARGIMRKNTPTFLSTVLSSSGSIPKEELLTYAAGSLEEFSAYLLGTKYGEALSTLVLPDKKVINVAGMDRLKDDYLTGFYSKSDTTAFGPLPLLAYMNDKQIEWKNLRLILVGKHNKFSDKQIRERMRIV</sequence>
<dbReference type="EMBL" id="NGKA01000014">
    <property type="protein sequence ID" value="RSU10543.1"/>
    <property type="molecule type" value="Genomic_DNA"/>
</dbReference>
<name>A0A430AR86_9ENTE</name>
<comment type="caution">
    <text evidence="4">The sequence shown here is derived from an EMBL/GenBank/DDBJ whole genome shotgun (WGS) entry which is preliminary data.</text>
</comment>
<proteinExistence type="inferred from homology"/>
<comment type="similarity">
    <text evidence="1">Belongs to the V-ATPase V0D/AC39 subunit family.</text>
</comment>
<dbReference type="Pfam" id="PF01992">
    <property type="entry name" value="vATP-synt_AC39"/>
    <property type="match status" value="1"/>
</dbReference>
<reference evidence="4 5" key="1">
    <citation type="submission" date="2017-05" db="EMBL/GenBank/DDBJ databases">
        <title>Vagococcus spp. assemblies.</title>
        <authorList>
            <person name="Gulvik C.A."/>
        </authorList>
    </citation>
    <scope>NUCLEOTIDE SEQUENCE [LARGE SCALE GENOMIC DNA]</scope>
    <source>
        <strain evidence="4 5">CCUG 51432</strain>
    </source>
</reference>
<dbReference type="InterPro" id="IPR035067">
    <property type="entry name" value="V-type_ATPase_csu/dsu"/>
</dbReference>
<dbReference type="AlphaFoldDB" id="A0A430AR86"/>
<evidence type="ECO:0000256" key="2">
    <source>
        <dbReference type="ARBA" id="ARBA00022448"/>
    </source>
</evidence>
<dbReference type="RefSeq" id="WP_126809521.1">
    <property type="nucleotide sequence ID" value="NZ_NGKA01000014.1"/>
</dbReference>
<dbReference type="Gene3D" id="1.10.132.50">
    <property type="entry name" value="ATP synthase (C/AC39) subunit, domain 3"/>
    <property type="match status" value="1"/>
</dbReference>
<evidence type="ECO:0000256" key="1">
    <source>
        <dbReference type="ARBA" id="ARBA00006709"/>
    </source>
</evidence>
<dbReference type="Gene3D" id="1.20.1690.10">
    <property type="entry name" value="V-type ATP synthase subunit C domain"/>
    <property type="match status" value="2"/>
</dbReference>
<dbReference type="InterPro" id="IPR050873">
    <property type="entry name" value="V-ATPase_V0D/AC39_subunit"/>
</dbReference>
<dbReference type="SUPFAM" id="SSF103486">
    <property type="entry name" value="V-type ATP synthase subunit C"/>
    <property type="match status" value="1"/>
</dbReference>
<gene>
    <name evidence="4" type="ORF">CBF29_09635</name>
</gene>
<organism evidence="4 5">
    <name type="scientific">Vagococcus elongatus</name>
    <dbReference type="NCBI Taxonomy" id="180344"/>
    <lineage>
        <taxon>Bacteria</taxon>
        <taxon>Bacillati</taxon>
        <taxon>Bacillota</taxon>
        <taxon>Bacilli</taxon>
        <taxon>Lactobacillales</taxon>
        <taxon>Enterococcaceae</taxon>
        <taxon>Vagococcus</taxon>
    </lineage>
</organism>
<keyword evidence="5" id="KW-1185">Reference proteome</keyword>
<evidence type="ECO:0000256" key="3">
    <source>
        <dbReference type="ARBA" id="ARBA00023065"/>
    </source>
</evidence>
<dbReference type="OrthoDB" id="1653at2"/>